<dbReference type="EMBL" id="JACHDB010000001">
    <property type="protein sequence ID" value="MBB5429974.1"/>
    <property type="molecule type" value="Genomic_DNA"/>
</dbReference>
<evidence type="ECO:0000259" key="5">
    <source>
        <dbReference type="PROSITE" id="PS50043"/>
    </source>
</evidence>
<evidence type="ECO:0000256" key="3">
    <source>
        <dbReference type="ARBA" id="ARBA00023163"/>
    </source>
</evidence>
<dbReference type="InterPro" id="IPR036388">
    <property type="entry name" value="WH-like_DNA-bd_sf"/>
</dbReference>
<gene>
    <name evidence="6" type="ORF">HDA36_000058</name>
</gene>
<dbReference type="PANTHER" id="PTHR44688">
    <property type="entry name" value="DNA-BINDING TRANSCRIPTIONAL ACTIVATOR DEVR_DOSR"/>
    <property type="match status" value="1"/>
</dbReference>
<accession>A0A7W8QH74</accession>
<dbReference type="RefSeq" id="WP_246528144.1">
    <property type="nucleotide sequence ID" value="NZ_BAAAJD010000173.1"/>
</dbReference>
<dbReference type="SUPFAM" id="SSF46894">
    <property type="entry name" value="C-terminal effector domain of the bipartite response regulators"/>
    <property type="match status" value="1"/>
</dbReference>
<comment type="caution">
    <text evidence="6">The sequence shown here is derived from an EMBL/GenBank/DDBJ whole genome shotgun (WGS) entry which is preliminary data.</text>
</comment>
<dbReference type="InterPro" id="IPR016032">
    <property type="entry name" value="Sig_transdc_resp-reg_C-effctor"/>
</dbReference>
<dbReference type="Pfam" id="PF00196">
    <property type="entry name" value="GerE"/>
    <property type="match status" value="1"/>
</dbReference>
<name>A0A7W8QH74_9ACTN</name>
<dbReference type="Proteomes" id="UP000572635">
    <property type="component" value="Unassembled WGS sequence"/>
</dbReference>
<organism evidence="6 7">
    <name type="scientific">Nocardiopsis composta</name>
    <dbReference type="NCBI Taxonomy" id="157465"/>
    <lineage>
        <taxon>Bacteria</taxon>
        <taxon>Bacillati</taxon>
        <taxon>Actinomycetota</taxon>
        <taxon>Actinomycetes</taxon>
        <taxon>Streptosporangiales</taxon>
        <taxon>Nocardiopsidaceae</taxon>
        <taxon>Nocardiopsis</taxon>
    </lineage>
</organism>
<dbReference type="SMART" id="SM00421">
    <property type="entry name" value="HTH_LUXR"/>
    <property type="match status" value="1"/>
</dbReference>
<evidence type="ECO:0000256" key="4">
    <source>
        <dbReference type="SAM" id="MobiDB-lite"/>
    </source>
</evidence>
<keyword evidence="2 6" id="KW-0238">DNA-binding</keyword>
<dbReference type="AlphaFoldDB" id="A0A7W8QH74"/>
<protein>
    <submittedName>
        <fullName evidence="6">DNA-binding NarL/FixJ family response regulator</fullName>
    </submittedName>
</protein>
<keyword evidence="3" id="KW-0804">Transcription</keyword>
<dbReference type="PANTHER" id="PTHR44688:SF16">
    <property type="entry name" value="DNA-BINDING TRANSCRIPTIONAL ACTIVATOR DEVR_DOSR"/>
    <property type="match status" value="1"/>
</dbReference>
<feature type="region of interest" description="Disordered" evidence="4">
    <location>
        <begin position="1"/>
        <end position="41"/>
    </location>
</feature>
<reference evidence="6 7" key="1">
    <citation type="submission" date="2020-08" db="EMBL/GenBank/DDBJ databases">
        <title>Sequencing the genomes of 1000 actinobacteria strains.</title>
        <authorList>
            <person name="Klenk H.-P."/>
        </authorList>
    </citation>
    <scope>NUCLEOTIDE SEQUENCE [LARGE SCALE GENOMIC DNA]</scope>
    <source>
        <strain evidence="6 7">DSM 44551</strain>
    </source>
</reference>
<evidence type="ECO:0000256" key="2">
    <source>
        <dbReference type="ARBA" id="ARBA00023125"/>
    </source>
</evidence>
<evidence type="ECO:0000313" key="7">
    <source>
        <dbReference type="Proteomes" id="UP000572635"/>
    </source>
</evidence>
<dbReference type="PRINTS" id="PR00038">
    <property type="entry name" value="HTHLUXR"/>
</dbReference>
<dbReference type="PROSITE" id="PS50043">
    <property type="entry name" value="HTH_LUXR_2"/>
    <property type="match status" value="1"/>
</dbReference>
<evidence type="ECO:0000313" key="6">
    <source>
        <dbReference type="EMBL" id="MBB5429974.1"/>
    </source>
</evidence>
<dbReference type="CDD" id="cd06170">
    <property type="entry name" value="LuxR_C_like"/>
    <property type="match status" value="1"/>
</dbReference>
<dbReference type="InterPro" id="IPR000792">
    <property type="entry name" value="Tscrpt_reg_LuxR_C"/>
</dbReference>
<dbReference type="Gene3D" id="1.10.10.10">
    <property type="entry name" value="Winged helix-like DNA-binding domain superfamily/Winged helix DNA-binding domain"/>
    <property type="match status" value="1"/>
</dbReference>
<sequence length="117" mass="12188">MPPDQAPPHRLPDSGRASGGPPAGAGPRAEAGASPLPARLTPREREVLGLVAAGRSNAGIAAELVLSGSAVTKYVNAIFTKLDLRPDPSRNRRVQVVLAYLRETHSSAPPGRTAPER</sequence>
<dbReference type="GO" id="GO:0003677">
    <property type="term" value="F:DNA binding"/>
    <property type="evidence" value="ECO:0007669"/>
    <property type="project" value="UniProtKB-KW"/>
</dbReference>
<proteinExistence type="predicted"/>
<keyword evidence="7" id="KW-1185">Reference proteome</keyword>
<feature type="domain" description="HTH luxR-type" evidence="5">
    <location>
        <begin position="33"/>
        <end position="103"/>
    </location>
</feature>
<feature type="compositionally biased region" description="Low complexity" evidence="4">
    <location>
        <begin position="24"/>
        <end position="35"/>
    </location>
</feature>
<keyword evidence="1" id="KW-0805">Transcription regulation</keyword>
<dbReference type="GO" id="GO:0006355">
    <property type="term" value="P:regulation of DNA-templated transcription"/>
    <property type="evidence" value="ECO:0007669"/>
    <property type="project" value="InterPro"/>
</dbReference>
<evidence type="ECO:0000256" key="1">
    <source>
        <dbReference type="ARBA" id="ARBA00023015"/>
    </source>
</evidence>